<dbReference type="Proteomes" id="UP001286313">
    <property type="component" value="Unassembled WGS sequence"/>
</dbReference>
<proteinExistence type="predicted"/>
<keyword evidence="3" id="KW-1185">Reference proteome</keyword>
<protein>
    <submittedName>
        <fullName evidence="2">Uncharacterized protein</fullName>
    </submittedName>
</protein>
<dbReference type="AlphaFoldDB" id="A0AAE1EJ75"/>
<sequence length="152" mass="16071">MQVCAAPTQPGYPPAPPRLSPCRPSKLGCGRLAMRLVPLGDTRTQNIMKLLEGDQYPSPSVALSLPTSLPRGLVSPTPSPPPAGAPSFPSLPRSHPCPCHRTPPCHLNNAGLFPHFRVSGCIAAPPRTHGVMLGSCVSLFLVMWTPDLTLIA</sequence>
<evidence type="ECO:0000256" key="1">
    <source>
        <dbReference type="SAM" id="MobiDB-lite"/>
    </source>
</evidence>
<accession>A0AAE1EJ75</accession>
<evidence type="ECO:0000313" key="3">
    <source>
        <dbReference type="Proteomes" id="UP001286313"/>
    </source>
</evidence>
<comment type="caution">
    <text evidence="2">The sequence shown here is derived from an EMBL/GenBank/DDBJ whole genome shotgun (WGS) entry which is preliminary data.</text>
</comment>
<evidence type="ECO:0000313" key="2">
    <source>
        <dbReference type="EMBL" id="KAK3852735.1"/>
    </source>
</evidence>
<reference evidence="2" key="1">
    <citation type="submission" date="2023-10" db="EMBL/GenBank/DDBJ databases">
        <title>Genome assemblies of two species of porcelain crab, Petrolisthes cinctipes and Petrolisthes manimaculis (Anomura: Porcellanidae).</title>
        <authorList>
            <person name="Angst P."/>
        </authorList>
    </citation>
    <scope>NUCLEOTIDE SEQUENCE</scope>
    <source>
        <strain evidence="2">PB745_01</strain>
        <tissue evidence="2">Gill</tissue>
    </source>
</reference>
<gene>
    <name evidence="2" type="ORF">Pcinc_040693</name>
</gene>
<dbReference type="EMBL" id="JAWQEG010007269">
    <property type="protein sequence ID" value="KAK3852735.1"/>
    <property type="molecule type" value="Genomic_DNA"/>
</dbReference>
<organism evidence="2 3">
    <name type="scientific">Petrolisthes cinctipes</name>
    <name type="common">Flat porcelain crab</name>
    <dbReference type="NCBI Taxonomy" id="88211"/>
    <lineage>
        <taxon>Eukaryota</taxon>
        <taxon>Metazoa</taxon>
        <taxon>Ecdysozoa</taxon>
        <taxon>Arthropoda</taxon>
        <taxon>Crustacea</taxon>
        <taxon>Multicrustacea</taxon>
        <taxon>Malacostraca</taxon>
        <taxon>Eumalacostraca</taxon>
        <taxon>Eucarida</taxon>
        <taxon>Decapoda</taxon>
        <taxon>Pleocyemata</taxon>
        <taxon>Anomura</taxon>
        <taxon>Galatheoidea</taxon>
        <taxon>Porcellanidae</taxon>
        <taxon>Petrolisthes</taxon>
    </lineage>
</organism>
<feature type="region of interest" description="Disordered" evidence="1">
    <location>
        <begin position="67"/>
        <end position="89"/>
    </location>
</feature>
<name>A0AAE1EJ75_PETCI</name>